<evidence type="ECO:0000313" key="2">
    <source>
        <dbReference type="Proteomes" id="UP000054538"/>
    </source>
</evidence>
<organism evidence="1 2">
    <name type="scientific">Paxillus rubicundulus Ve08.2h10</name>
    <dbReference type="NCBI Taxonomy" id="930991"/>
    <lineage>
        <taxon>Eukaryota</taxon>
        <taxon>Fungi</taxon>
        <taxon>Dikarya</taxon>
        <taxon>Basidiomycota</taxon>
        <taxon>Agaricomycotina</taxon>
        <taxon>Agaricomycetes</taxon>
        <taxon>Agaricomycetidae</taxon>
        <taxon>Boletales</taxon>
        <taxon>Paxilineae</taxon>
        <taxon>Paxillaceae</taxon>
        <taxon>Paxillus</taxon>
    </lineage>
</organism>
<reference evidence="2" key="2">
    <citation type="submission" date="2015-01" db="EMBL/GenBank/DDBJ databases">
        <title>Evolutionary Origins and Diversification of the Mycorrhizal Mutualists.</title>
        <authorList>
            <consortium name="DOE Joint Genome Institute"/>
            <consortium name="Mycorrhizal Genomics Consortium"/>
            <person name="Kohler A."/>
            <person name="Kuo A."/>
            <person name="Nagy L.G."/>
            <person name="Floudas D."/>
            <person name="Copeland A."/>
            <person name="Barry K.W."/>
            <person name="Cichocki N."/>
            <person name="Veneault-Fourrey C."/>
            <person name="LaButti K."/>
            <person name="Lindquist E.A."/>
            <person name="Lipzen A."/>
            <person name="Lundell T."/>
            <person name="Morin E."/>
            <person name="Murat C."/>
            <person name="Riley R."/>
            <person name="Ohm R."/>
            <person name="Sun H."/>
            <person name="Tunlid A."/>
            <person name="Henrissat B."/>
            <person name="Grigoriev I.V."/>
            <person name="Hibbett D.S."/>
            <person name="Martin F."/>
        </authorList>
    </citation>
    <scope>NUCLEOTIDE SEQUENCE [LARGE SCALE GENOMIC DNA]</scope>
    <source>
        <strain evidence="2">Ve08.2h10</strain>
    </source>
</reference>
<gene>
    <name evidence="1" type="ORF">PAXRUDRAFT_833432</name>
</gene>
<dbReference type="EMBL" id="KN825979">
    <property type="protein sequence ID" value="KIK80598.1"/>
    <property type="molecule type" value="Genomic_DNA"/>
</dbReference>
<accession>A0A0D0CYA6</accession>
<dbReference type="HOGENOM" id="CLU_2347338_0_0_1"/>
<evidence type="ECO:0000313" key="1">
    <source>
        <dbReference type="EMBL" id="KIK80598.1"/>
    </source>
</evidence>
<name>A0A0D0CYA6_9AGAM</name>
<reference evidence="1 2" key="1">
    <citation type="submission" date="2014-04" db="EMBL/GenBank/DDBJ databases">
        <authorList>
            <consortium name="DOE Joint Genome Institute"/>
            <person name="Kuo A."/>
            <person name="Kohler A."/>
            <person name="Jargeat P."/>
            <person name="Nagy L.G."/>
            <person name="Floudas D."/>
            <person name="Copeland A."/>
            <person name="Barry K.W."/>
            <person name="Cichocki N."/>
            <person name="Veneault-Fourrey C."/>
            <person name="LaButti K."/>
            <person name="Lindquist E.A."/>
            <person name="Lipzen A."/>
            <person name="Lundell T."/>
            <person name="Morin E."/>
            <person name="Murat C."/>
            <person name="Sun H."/>
            <person name="Tunlid A."/>
            <person name="Henrissat B."/>
            <person name="Grigoriev I.V."/>
            <person name="Hibbett D.S."/>
            <person name="Martin F."/>
            <person name="Nordberg H.P."/>
            <person name="Cantor M.N."/>
            <person name="Hua S.X."/>
        </authorList>
    </citation>
    <scope>NUCLEOTIDE SEQUENCE [LARGE SCALE GENOMIC DNA]</scope>
    <source>
        <strain evidence="1 2">Ve08.2h10</strain>
    </source>
</reference>
<dbReference type="InParanoid" id="A0A0D0CYA6"/>
<sequence>MGQFVFDSVCATTRTCLNCRQSQAEATWLGLSRGDWGCQFVPLPRKSEKWFCMTLTAHEPKHRWQKTRGLMNVEDGPYLPGAELILFRGVTLCRWNT</sequence>
<dbReference type="Proteomes" id="UP000054538">
    <property type="component" value="Unassembled WGS sequence"/>
</dbReference>
<dbReference type="AlphaFoldDB" id="A0A0D0CYA6"/>
<proteinExistence type="predicted"/>
<protein>
    <submittedName>
        <fullName evidence="1">Uncharacterized protein</fullName>
    </submittedName>
</protein>
<keyword evidence="2" id="KW-1185">Reference proteome</keyword>